<dbReference type="EMBL" id="UYJE01007203">
    <property type="protein sequence ID" value="VDI52613.1"/>
    <property type="molecule type" value="Genomic_DNA"/>
</dbReference>
<dbReference type="Gene3D" id="2.60.120.40">
    <property type="match status" value="1"/>
</dbReference>
<dbReference type="PANTHER" id="PTHR22923">
    <property type="entry name" value="CEREBELLIN-RELATED"/>
    <property type="match status" value="1"/>
</dbReference>
<comment type="subcellular location">
    <subcellularLocation>
        <location evidence="1">Secreted</location>
    </subcellularLocation>
</comment>
<gene>
    <name evidence="5" type="ORF">MGAL_10B071812</name>
</gene>
<name>A0A8B6FT93_MYTGA</name>
<dbReference type="InterPro" id="IPR008983">
    <property type="entry name" value="Tumour_necrosis_fac-like_dom"/>
</dbReference>
<reference evidence="5" key="1">
    <citation type="submission" date="2018-11" db="EMBL/GenBank/DDBJ databases">
        <authorList>
            <person name="Alioto T."/>
            <person name="Alioto T."/>
        </authorList>
    </citation>
    <scope>NUCLEOTIDE SEQUENCE</scope>
</reference>
<evidence type="ECO:0000259" key="4">
    <source>
        <dbReference type="PROSITE" id="PS50871"/>
    </source>
</evidence>
<dbReference type="InterPro" id="IPR050822">
    <property type="entry name" value="Cerebellin_Synaptic_Org"/>
</dbReference>
<dbReference type="PROSITE" id="PS50871">
    <property type="entry name" value="C1Q"/>
    <property type="match status" value="1"/>
</dbReference>
<dbReference type="AlphaFoldDB" id="A0A8B6FT93"/>
<evidence type="ECO:0000313" key="5">
    <source>
        <dbReference type="EMBL" id="VDI52613.1"/>
    </source>
</evidence>
<dbReference type="Pfam" id="PF00386">
    <property type="entry name" value="C1q"/>
    <property type="match status" value="1"/>
</dbReference>
<dbReference type="InterPro" id="IPR001073">
    <property type="entry name" value="C1q_dom"/>
</dbReference>
<proteinExistence type="predicted"/>
<organism evidence="5 6">
    <name type="scientific">Mytilus galloprovincialis</name>
    <name type="common">Mediterranean mussel</name>
    <dbReference type="NCBI Taxonomy" id="29158"/>
    <lineage>
        <taxon>Eukaryota</taxon>
        <taxon>Metazoa</taxon>
        <taxon>Spiralia</taxon>
        <taxon>Lophotrochozoa</taxon>
        <taxon>Mollusca</taxon>
        <taxon>Bivalvia</taxon>
        <taxon>Autobranchia</taxon>
        <taxon>Pteriomorphia</taxon>
        <taxon>Mytilida</taxon>
        <taxon>Mytiloidea</taxon>
        <taxon>Mytilidae</taxon>
        <taxon>Mytilinae</taxon>
        <taxon>Mytilus</taxon>
    </lineage>
</organism>
<evidence type="ECO:0000256" key="2">
    <source>
        <dbReference type="ARBA" id="ARBA00022525"/>
    </source>
</evidence>
<dbReference type="PANTHER" id="PTHR22923:SF116">
    <property type="entry name" value="C1Q DOMAIN-CONTAINING PROTEIN"/>
    <property type="match status" value="1"/>
</dbReference>
<dbReference type="SMART" id="SM00110">
    <property type="entry name" value="C1Q"/>
    <property type="match status" value="1"/>
</dbReference>
<protein>
    <recommendedName>
        <fullName evidence="4">C1q domain-containing protein</fullName>
    </recommendedName>
</protein>
<keyword evidence="3" id="KW-0732">Signal</keyword>
<dbReference type="PRINTS" id="PR00007">
    <property type="entry name" value="COMPLEMNTC1Q"/>
</dbReference>
<sequence length="260" mass="29578">MPGSMIVLHHYIRSRKVIQENDFCLHFTKNFCYNCRLLEKIHDVVRLFSTFGSLINKQRHRLNVSNQFRNMICIKRGYFNETKSYITNKIYPTIDLHIALKMDVCNYKNYGRYEVSVTGKSINIETTPQVIAFYAYISKDLYPGAGRRLVFDVTKTNQGKGYNSHTGVFTCPKTGIYVFVWVIRMHLSEHSTELMINGSVYGSTYLYAKNSVDGSVSGTVVAHVSKGDTVYVRNNLARAGVGMIASDKDGKSTFSGWILQ</sequence>
<keyword evidence="6" id="KW-1185">Reference proteome</keyword>
<dbReference type="Proteomes" id="UP000596742">
    <property type="component" value="Unassembled WGS sequence"/>
</dbReference>
<dbReference type="GO" id="GO:0005576">
    <property type="term" value="C:extracellular region"/>
    <property type="evidence" value="ECO:0007669"/>
    <property type="project" value="UniProtKB-SubCell"/>
</dbReference>
<accession>A0A8B6FT93</accession>
<comment type="caution">
    <text evidence="5">The sequence shown here is derived from an EMBL/GenBank/DDBJ whole genome shotgun (WGS) entry which is preliminary data.</text>
</comment>
<evidence type="ECO:0000256" key="1">
    <source>
        <dbReference type="ARBA" id="ARBA00004613"/>
    </source>
</evidence>
<keyword evidence="2" id="KW-0964">Secreted</keyword>
<dbReference type="SUPFAM" id="SSF49842">
    <property type="entry name" value="TNF-like"/>
    <property type="match status" value="1"/>
</dbReference>
<dbReference type="OrthoDB" id="6154955at2759"/>
<evidence type="ECO:0000313" key="6">
    <source>
        <dbReference type="Proteomes" id="UP000596742"/>
    </source>
</evidence>
<evidence type="ECO:0000256" key="3">
    <source>
        <dbReference type="ARBA" id="ARBA00022729"/>
    </source>
</evidence>
<feature type="domain" description="C1q" evidence="4">
    <location>
        <begin position="126"/>
        <end position="260"/>
    </location>
</feature>